<dbReference type="InterPro" id="IPR037226">
    <property type="entry name" value="CAC2185-like_sf"/>
</dbReference>
<dbReference type="OrthoDB" id="6636518at2"/>
<sequence length="170" mass="20736">MVSHELGLRFNSPTVNLWFTPKEFIKFLSQLEHYLYDCKIEMDEKNSEKYGYPVGKLEDIHVYFTHYETFEQAKQKWIERLKRLNMDNLYIIMVQKDGCTEQDICSFDSLKFKHKVIFTVKEYPQYRSAYYIPRSEVDIQNVKNLCDYQSKFTGKRWLDEFDWISFLNER</sequence>
<protein>
    <recommendedName>
        <fullName evidence="3">DUF1919 domain-containing protein</fullName>
    </recommendedName>
</protein>
<evidence type="ECO:0000313" key="1">
    <source>
        <dbReference type="EMBL" id="PDX86340.1"/>
    </source>
</evidence>
<evidence type="ECO:0008006" key="3">
    <source>
        <dbReference type="Google" id="ProtNLM"/>
    </source>
</evidence>
<dbReference type="EMBL" id="NOUV01000014">
    <property type="protein sequence ID" value="PDX86340.1"/>
    <property type="molecule type" value="Genomic_DNA"/>
</dbReference>
<name>A0A2A7B4M9_9FIRM</name>
<accession>A0A2A7B4M9</accession>
<dbReference type="InterPro" id="IPR015037">
    <property type="entry name" value="DUF1919"/>
</dbReference>
<dbReference type="Pfam" id="PF08942">
    <property type="entry name" value="DUF1919"/>
    <property type="match status" value="1"/>
</dbReference>
<gene>
    <name evidence="1" type="ORF">CHR60_06175</name>
</gene>
<proteinExistence type="predicted"/>
<dbReference type="SUPFAM" id="SSF142795">
    <property type="entry name" value="CAC2185-like"/>
    <property type="match status" value="1"/>
</dbReference>
<comment type="caution">
    <text evidence="1">The sequence shown here is derived from an EMBL/GenBank/DDBJ whole genome shotgun (WGS) entry which is preliminary data.</text>
</comment>
<organism evidence="1 2">
    <name type="scientific">Faecalibacterium prausnitzii</name>
    <dbReference type="NCBI Taxonomy" id="853"/>
    <lineage>
        <taxon>Bacteria</taxon>
        <taxon>Bacillati</taxon>
        <taxon>Bacillota</taxon>
        <taxon>Clostridia</taxon>
        <taxon>Eubacteriales</taxon>
        <taxon>Oscillospiraceae</taxon>
        <taxon>Faecalibacterium</taxon>
    </lineage>
</organism>
<dbReference type="Proteomes" id="UP000220904">
    <property type="component" value="Unassembled WGS sequence"/>
</dbReference>
<dbReference type="AlphaFoldDB" id="A0A2A7B4M9"/>
<evidence type="ECO:0000313" key="2">
    <source>
        <dbReference type="Proteomes" id="UP000220904"/>
    </source>
</evidence>
<reference evidence="1 2" key="1">
    <citation type="journal article" date="2017" name="Front. Microbiol.">
        <title>New Insights into the Diversity of the Genus Faecalibacterium.</title>
        <authorList>
            <person name="Benevides L."/>
            <person name="Burman S."/>
            <person name="Martin R."/>
            <person name="Robert V."/>
            <person name="Thomas M."/>
            <person name="Miquel S."/>
            <person name="Chain F."/>
            <person name="Sokol H."/>
            <person name="Bermudez-Humaran L.G."/>
            <person name="Morrison M."/>
            <person name="Langella P."/>
            <person name="Azevedo V.A."/>
            <person name="Chatel J.M."/>
            <person name="Soares S."/>
        </authorList>
    </citation>
    <scope>NUCLEOTIDE SEQUENCE [LARGE SCALE GENOMIC DNA]</scope>
    <source>
        <strain evidence="1 2">AHMP21</strain>
    </source>
</reference>